<dbReference type="Proteomes" id="UP000277582">
    <property type="component" value="Unassembled WGS sequence"/>
</dbReference>
<protein>
    <submittedName>
        <fullName evidence="1">Uncharacterized protein</fullName>
    </submittedName>
</protein>
<sequence>MTRDLGFGEMHSVRHGCGFILVRLPYHFTAEKIKRIMDAFLEKARDEELLNAITVVEVGRFRIRRLR</sequence>
<accession>A0A429GDI0</accession>
<reference evidence="2 4" key="2">
    <citation type="journal article" date="2019" name="Nat. Microbiol.">
        <title>Wide diversity of methane and short-chain alkane metabolisms in uncultured archaea.</title>
        <authorList>
            <person name="Borrel G."/>
            <person name="Adam P.S."/>
            <person name="McKay L.J."/>
            <person name="Chen L.X."/>
            <person name="Sierra-Garcia I.N."/>
            <person name="Sieber C.M."/>
            <person name="Letourneur Q."/>
            <person name="Ghozlane A."/>
            <person name="Andersen G.L."/>
            <person name="Li W.J."/>
            <person name="Hallam S.J."/>
            <person name="Muyzer G."/>
            <person name="de Oliveira V.M."/>
            <person name="Inskeep W.P."/>
            <person name="Banfield J.F."/>
            <person name="Gribaldo S."/>
        </authorList>
    </citation>
    <scope>NUCLEOTIDE SEQUENCE [LARGE SCALE GENOMIC DNA]</scope>
    <source>
        <strain evidence="2">NM4</strain>
    </source>
</reference>
<reference evidence="1 3" key="1">
    <citation type="submission" date="2018-10" db="EMBL/GenBank/DDBJ databases">
        <title>Co-occurring genomic capacity for anaerobic methane metabolism and dissimilatory sulfite reduction discovered in the Korarchaeota.</title>
        <authorList>
            <person name="Mckay L.J."/>
            <person name="Dlakic M."/>
            <person name="Fields M.W."/>
            <person name="Delmont T.O."/>
            <person name="Eren A.M."/>
            <person name="Jay Z.J."/>
            <person name="Klingelsmith K.B."/>
            <person name="Rusch D.B."/>
            <person name="Inskeep W.P."/>
        </authorList>
    </citation>
    <scope>NUCLEOTIDE SEQUENCE [LARGE SCALE GENOMIC DNA]</scope>
    <source>
        <strain evidence="1 3">MDKW</strain>
    </source>
</reference>
<comment type="caution">
    <text evidence="1">The sequence shown here is derived from an EMBL/GenBank/DDBJ whole genome shotgun (WGS) entry which is preliminary data.</text>
</comment>
<proteinExistence type="predicted"/>
<dbReference type="EMBL" id="RCOS01000168">
    <property type="protein sequence ID" value="RSN71851.1"/>
    <property type="molecule type" value="Genomic_DNA"/>
</dbReference>
<dbReference type="EMBL" id="RXII01000015">
    <property type="protein sequence ID" value="RZN63404.1"/>
    <property type="molecule type" value="Genomic_DNA"/>
</dbReference>
<dbReference type="AlphaFoldDB" id="A0A429GDI0"/>
<evidence type="ECO:0000313" key="4">
    <source>
        <dbReference type="Proteomes" id="UP000316217"/>
    </source>
</evidence>
<evidence type="ECO:0000313" key="1">
    <source>
        <dbReference type="EMBL" id="RSN71851.1"/>
    </source>
</evidence>
<name>A0A429GDI0_9CREN</name>
<dbReference type="Proteomes" id="UP000316217">
    <property type="component" value="Unassembled WGS sequence"/>
</dbReference>
<keyword evidence="3" id="KW-1185">Reference proteome</keyword>
<evidence type="ECO:0000313" key="2">
    <source>
        <dbReference type="EMBL" id="RZN63404.1"/>
    </source>
</evidence>
<organism evidence="1 3">
    <name type="scientific">Candidatus Methanodesulfokora washburnensis</name>
    <dbReference type="NCBI Taxonomy" id="2478471"/>
    <lineage>
        <taxon>Archaea</taxon>
        <taxon>Thermoproteota</taxon>
        <taxon>Candidatus Korarchaeia</taxon>
        <taxon>Candidatus Korarchaeia incertae sedis</taxon>
        <taxon>Candidatus Methanodesulfokora</taxon>
    </lineage>
</organism>
<gene>
    <name evidence="1" type="ORF">D6D85_15125</name>
    <name evidence="2" type="ORF">EF810_00995</name>
</gene>
<evidence type="ECO:0000313" key="3">
    <source>
        <dbReference type="Proteomes" id="UP000277582"/>
    </source>
</evidence>